<keyword evidence="2" id="KW-0012">Acyltransferase</keyword>
<dbReference type="Pfam" id="PF00583">
    <property type="entry name" value="Acetyltransf_1"/>
    <property type="match status" value="1"/>
</dbReference>
<protein>
    <submittedName>
        <fullName evidence="4">GNAT family N-acetyltransferase</fullName>
    </submittedName>
</protein>
<dbReference type="RefSeq" id="WP_262591227.1">
    <property type="nucleotide sequence ID" value="NZ_JAOQJQ010000004.1"/>
</dbReference>
<evidence type="ECO:0000256" key="1">
    <source>
        <dbReference type="ARBA" id="ARBA00022679"/>
    </source>
</evidence>
<dbReference type="InterPro" id="IPR050832">
    <property type="entry name" value="Bact_Acetyltransf"/>
</dbReference>
<proteinExistence type="predicted"/>
<dbReference type="InterPro" id="IPR000182">
    <property type="entry name" value="GNAT_dom"/>
</dbReference>
<evidence type="ECO:0000256" key="2">
    <source>
        <dbReference type="ARBA" id="ARBA00023315"/>
    </source>
</evidence>
<sequence length="247" mass="28288">MEKILLPESSFSDLCQFISDTEGKMVQTGKGYRFYNVETSRWSNRFCLDKMDEDTVPYIIEGIRIHKPGLISYTKECVPENVAGTLRELGYEVRKEQTGMLFHIEENFKISEKDLSPNIEQINADRLKEWCDVTAEAFPKPSEYPAFRMLMERHPEKLAFFGYVEQGKIIGTIMVYKKGPNPGIHEVAVLPDQRGKGIARKLVMAALEECRMEGFRMASLQASEMGRGLYEHLGFEAVSTLVIWNQV</sequence>
<keyword evidence="5" id="KW-1185">Reference proteome</keyword>
<dbReference type="InterPro" id="IPR016181">
    <property type="entry name" value="Acyl_CoA_acyltransferase"/>
</dbReference>
<gene>
    <name evidence="4" type="ORF">OCV88_11530</name>
</gene>
<organism evidence="4 5">
    <name type="scientific">Brotonthovivens ammoniilytica</name>
    <dbReference type="NCBI Taxonomy" id="2981725"/>
    <lineage>
        <taxon>Bacteria</taxon>
        <taxon>Bacillati</taxon>
        <taxon>Bacillota</taxon>
        <taxon>Clostridia</taxon>
        <taxon>Lachnospirales</taxon>
        <taxon>Lachnospiraceae</taxon>
        <taxon>Brotonthovivens</taxon>
    </lineage>
</organism>
<evidence type="ECO:0000313" key="4">
    <source>
        <dbReference type="EMBL" id="MCU6762963.1"/>
    </source>
</evidence>
<name>A0ABT2TL80_9FIRM</name>
<dbReference type="CDD" id="cd04301">
    <property type="entry name" value="NAT_SF"/>
    <property type="match status" value="1"/>
</dbReference>
<dbReference type="PROSITE" id="PS51186">
    <property type="entry name" value="GNAT"/>
    <property type="match status" value="1"/>
</dbReference>
<keyword evidence="1" id="KW-0808">Transferase</keyword>
<dbReference type="Proteomes" id="UP001652442">
    <property type="component" value="Unassembled WGS sequence"/>
</dbReference>
<evidence type="ECO:0000259" key="3">
    <source>
        <dbReference type="PROSITE" id="PS51186"/>
    </source>
</evidence>
<feature type="domain" description="N-acetyltransferase" evidence="3">
    <location>
        <begin position="117"/>
        <end position="247"/>
    </location>
</feature>
<dbReference type="Gene3D" id="3.40.630.30">
    <property type="match status" value="1"/>
</dbReference>
<dbReference type="EMBL" id="JAOQJQ010000004">
    <property type="protein sequence ID" value="MCU6762963.1"/>
    <property type="molecule type" value="Genomic_DNA"/>
</dbReference>
<evidence type="ECO:0000313" key="5">
    <source>
        <dbReference type="Proteomes" id="UP001652442"/>
    </source>
</evidence>
<dbReference type="SUPFAM" id="SSF55729">
    <property type="entry name" value="Acyl-CoA N-acyltransferases (Nat)"/>
    <property type="match status" value="1"/>
</dbReference>
<accession>A0ABT2TL80</accession>
<reference evidence="4 5" key="1">
    <citation type="journal article" date="2021" name="ISME Commun">
        <title>Automated analysis of genomic sequences facilitates high-throughput and comprehensive description of bacteria.</title>
        <authorList>
            <person name="Hitch T.C.A."/>
        </authorList>
    </citation>
    <scope>NUCLEOTIDE SEQUENCE [LARGE SCALE GENOMIC DNA]</scope>
    <source>
        <strain evidence="4 5">Sanger_109</strain>
    </source>
</reference>
<comment type="caution">
    <text evidence="4">The sequence shown here is derived from an EMBL/GenBank/DDBJ whole genome shotgun (WGS) entry which is preliminary data.</text>
</comment>
<dbReference type="PANTHER" id="PTHR43877">
    <property type="entry name" value="AMINOALKYLPHOSPHONATE N-ACETYLTRANSFERASE-RELATED-RELATED"/>
    <property type="match status" value="1"/>
</dbReference>